<feature type="compositionally biased region" description="Polar residues" evidence="1">
    <location>
        <begin position="271"/>
        <end position="311"/>
    </location>
</feature>
<name>A0A3E1HL27_9MYCO</name>
<proteinExistence type="predicted"/>
<reference evidence="2 3" key="1">
    <citation type="submission" date="2018-07" db="EMBL/GenBank/DDBJ databases">
        <title>Whole genome sequence of Mycobacterium uberis.</title>
        <authorList>
            <person name="Benjak A."/>
        </authorList>
    </citation>
    <scope>NUCLEOTIDE SEQUENCE [LARGE SCALE GENOMIC DNA]</scope>
    <source>
        <strain evidence="2 3">Jura</strain>
    </source>
</reference>
<organism evidence="2 3">
    <name type="scientific">Mycobacterium uberis</name>
    <dbReference type="NCBI Taxonomy" id="2162698"/>
    <lineage>
        <taxon>Bacteria</taxon>
        <taxon>Bacillati</taxon>
        <taxon>Actinomycetota</taxon>
        <taxon>Actinomycetes</taxon>
        <taxon>Mycobacteriales</taxon>
        <taxon>Mycobacteriaceae</taxon>
        <taxon>Mycobacterium</taxon>
    </lineage>
</organism>
<dbReference type="AlphaFoldDB" id="A0A3E1HL27"/>
<evidence type="ECO:0000256" key="1">
    <source>
        <dbReference type="SAM" id="MobiDB-lite"/>
    </source>
</evidence>
<sequence>MSESLAVDPSVLTTAGAKLGNLVFPVPPSPIRATGTDSLSSAINTTMPGIEALVFDSLTAVKAALFRTASNISAAANVYIKADQALSDNLKQFLFGSAGNTFGTSAASEPTGQLGGGEMGMMTASLPSKLSPEFVQIGSQIQQNLSVLAPRLAATVPQLAEMTSQADQMAQQISSMMQTVIPVVQQTGSQSTAQGGSAPVQLVSETRKDSEDTDSLQQSSLESPLGVKGHHTRPKSVGTASIQVGAGAAGGTPTNATLGGSPSASHEVRESTPSSTASKRLVSQASSEEAGSQRTETGTAVSPNTLAPTSL</sequence>
<feature type="compositionally biased region" description="Low complexity" evidence="1">
    <location>
        <begin position="251"/>
        <end position="260"/>
    </location>
</feature>
<dbReference type="EMBL" id="QAYL01000001">
    <property type="protein sequence ID" value="RFD27201.1"/>
    <property type="molecule type" value="Genomic_DNA"/>
</dbReference>
<feature type="compositionally biased region" description="Low complexity" evidence="1">
    <location>
        <begin position="188"/>
        <end position="198"/>
    </location>
</feature>
<dbReference type="OrthoDB" id="4753709at2"/>
<gene>
    <name evidence="2" type="primary">espJ</name>
    <name evidence="2" type="ORF">MUBE_00800</name>
</gene>
<evidence type="ECO:0000313" key="3">
    <source>
        <dbReference type="Proteomes" id="UP000258522"/>
    </source>
</evidence>
<dbReference type="RefSeq" id="WP_116539096.1">
    <property type="nucleotide sequence ID" value="NZ_QAYL01000001.1"/>
</dbReference>
<comment type="caution">
    <text evidence="2">The sequence shown here is derived from an EMBL/GenBank/DDBJ whole genome shotgun (WGS) entry which is preliminary data.</text>
</comment>
<accession>A0A3E1HL27</accession>
<protein>
    <submittedName>
        <fullName evidence="2">ESX-1 secretion-associated protein EspJ</fullName>
    </submittedName>
</protein>
<dbReference type="Proteomes" id="UP000258522">
    <property type="component" value="Unassembled WGS sequence"/>
</dbReference>
<keyword evidence="3" id="KW-1185">Reference proteome</keyword>
<evidence type="ECO:0000313" key="2">
    <source>
        <dbReference type="EMBL" id="RFD27201.1"/>
    </source>
</evidence>
<feature type="region of interest" description="Disordered" evidence="1">
    <location>
        <begin position="188"/>
        <end position="311"/>
    </location>
</feature>